<name>A0A2N9F7P9_FAGSY</name>
<dbReference type="AlphaFoldDB" id="A0A2N9F7P9"/>
<gene>
    <name evidence="2" type="ORF">FSB_LOCUS10666</name>
</gene>
<accession>A0A2N9F7P9</accession>
<evidence type="ECO:0000313" key="2">
    <source>
        <dbReference type="EMBL" id="SPC82784.1"/>
    </source>
</evidence>
<feature type="compositionally biased region" description="Basic and acidic residues" evidence="1">
    <location>
        <begin position="82"/>
        <end position="125"/>
    </location>
</feature>
<proteinExistence type="predicted"/>
<organism evidence="2">
    <name type="scientific">Fagus sylvatica</name>
    <name type="common">Beechnut</name>
    <dbReference type="NCBI Taxonomy" id="28930"/>
    <lineage>
        <taxon>Eukaryota</taxon>
        <taxon>Viridiplantae</taxon>
        <taxon>Streptophyta</taxon>
        <taxon>Embryophyta</taxon>
        <taxon>Tracheophyta</taxon>
        <taxon>Spermatophyta</taxon>
        <taxon>Magnoliopsida</taxon>
        <taxon>eudicotyledons</taxon>
        <taxon>Gunneridae</taxon>
        <taxon>Pentapetalae</taxon>
        <taxon>rosids</taxon>
        <taxon>fabids</taxon>
        <taxon>Fagales</taxon>
        <taxon>Fagaceae</taxon>
        <taxon>Fagus</taxon>
    </lineage>
</organism>
<feature type="region of interest" description="Disordered" evidence="1">
    <location>
        <begin position="1"/>
        <end position="125"/>
    </location>
</feature>
<evidence type="ECO:0000256" key="1">
    <source>
        <dbReference type="SAM" id="MobiDB-lite"/>
    </source>
</evidence>
<feature type="compositionally biased region" description="Polar residues" evidence="1">
    <location>
        <begin position="72"/>
        <end position="81"/>
    </location>
</feature>
<feature type="compositionally biased region" description="Basic and acidic residues" evidence="1">
    <location>
        <begin position="52"/>
        <end position="66"/>
    </location>
</feature>
<feature type="compositionally biased region" description="Basic and acidic residues" evidence="1">
    <location>
        <begin position="1"/>
        <end position="17"/>
    </location>
</feature>
<feature type="compositionally biased region" description="Low complexity" evidence="1">
    <location>
        <begin position="42"/>
        <end position="51"/>
    </location>
</feature>
<sequence length="125" mass="14532">MRDERHPGRDRQVHTEIGKTQVDLGKPRPRSNCLGKPRPRSNRQPPRTTPRSRSEPVTNHHAEIEIGARITNKPNGEQRSFGSRESRRVSEQREQRSFGAERADLFRESREGRGENKMKREKEIG</sequence>
<dbReference type="EMBL" id="OIVN01000601">
    <property type="protein sequence ID" value="SPC82784.1"/>
    <property type="molecule type" value="Genomic_DNA"/>
</dbReference>
<protein>
    <submittedName>
        <fullName evidence="2">Uncharacterized protein</fullName>
    </submittedName>
</protein>
<reference evidence="2" key="1">
    <citation type="submission" date="2018-02" db="EMBL/GenBank/DDBJ databases">
        <authorList>
            <person name="Cohen D.B."/>
            <person name="Kent A.D."/>
        </authorList>
    </citation>
    <scope>NUCLEOTIDE SEQUENCE</scope>
</reference>